<dbReference type="InterPro" id="IPR038731">
    <property type="entry name" value="RgtA/B/C-like"/>
</dbReference>
<dbReference type="GO" id="GO:0016763">
    <property type="term" value="F:pentosyltransferase activity"/>
    <property type="evidence" value="ECO:0007669"/>
    <property type="project" value="TreeGrafter"/>
</dbReference>
<dbReference type="Pfam" id="PF13231">
    <property type="entry name" value="PMT_2"/>
    <property type="match status" value="1"/>
</dbReference>
<evidence type="ECO:0000313" key="11">
    <source>
        <dbReference type="Proteomes" id="UP000279089"/>
    </source>
</evidence>
<keyword evidence="5 8" id="KW-0812">Transmembrane</keyword>
<feature type="transmembrane region" description="Helical" evidence="8">
    <location>
        <begin position="377"/>
        <end position="394"/>
    </location>
</feature>
<evidence type="ECO:0000256" key="8">
    <source>
        <dbReference type="SAM" id="Phobius"/>
    </source>
</evidence>
<evidence type="ECO:0000256" key="7">
    <source>
        <dbReference type="ARBA" id="ARBA00023136"/>
    </source>
</evidence>
<feature type="transmembrane region" description="Helical" evidence="8">
    <location>
        <begin position="352"/>
        <end position="371"/>
    </location>
</feature>
<keyword evidence="6 8" id="KW-1133">Transmembrane helix</keyword>
<feature type="transmembrane region" description="Helical" evidence="8">
    <location>
        <begin position="302"/>
        <end position="322"/>
    </location>
</feature>
<feature type="transmembrane region" description="Helical" evidence="8">
    <location>
        <begin position="328"/>
        <end position="345"/>
    </location>
</feature>
<organism evidence="10 11">
    <name type="scientific">Chitinophaga barathri</name>
    <dbReference type="NCBI Taxonomy" id="1647451"/>
    <lineage>
        <taxon>Bacteria</taxon>
        <taxon>Pseudomonadati</taxon>
        <taxon>Bacteroidota</taxon>
        <taxon>Chitinophagia</taxon>
        <taxon>Chitinophagales</taxon>
        <taxon>Chitinophagaceae</taxon>
        <taxon>Chitinophaga</taxon>
    </lineage>
</organism>
<sequence length="528" mass="60597">MQTYPATTRFWWCVAIIVVSLIPGLFTTLMEPDAALYAGIAKQIVWRHDWVNLFADGKDWLDKPHLPFWISALSFKILGISTFAYKLPAFLCWLLGARFTYLFARHFYGEGAAQIAALVYLTGLHAIISSNDVRAEPYLTCFLIGASWYLVKAVGNTWSIVPAAFFTGLAMMTKGPFVLIPIGSGMILHWAMQKDWRQFLQWKWYVYLLLCAVFVLPEIWCLYLQFDAHPEKAVFERQGVSGIRFFLWDSQFGRFFNTGPIKGKGDPFFFLHTLLWAFLPWSLLLYIAVFQRFRRLRHGVEWITLGAGMVTLLVFSLSRFQLPHYLNILFPYFSILLAAWLFELVPAKKIFITQRVISMIVVVLLAGITVLFQPPFWWIYLVLSVVALGVWWLLKKPEDVVRVSVLAGVCVAVFLNVFFYPELVTYQGGSETAHWKNKKFPGEKVQFYKINSYSFEFYSDAPVERSDSASGLVYTGREGVAALDEGGVPYKTEGVFSSYRVTRLDGKFVNRATRAKELDSVWVLRIRN</sequence>
<dbReference type="AlphaFoldDB" id="A0A3N4M4N4"/>
<feature type="transmembrane region" description="Helical" evidence="8">
    <location>
        <begin position="204"/>
        <end position="226"/>
    </location>
</feature>
<feature type="transmembrane region" description="Helical" evidence="8">
    <location>
        <begin position="401"/>
        <end position="420"/>
    </location>
</feature>
<protein>
    <submittedName>
        <fullName evidence="10">Glycosyl transferase</fullName>
    </submittedName>
</protein>
<evidence type="ECO:0000256" key="6">
    <source>
        <dbReference type="ARBA" id="ARBA00022989"/>
    </source>
</evidence>
<accession>A0A3N4M4N4</accession>
<evidence type="ECO:0000256" key="1">
    <source>
        <dbReference type="ARBA" id="ARBA00004651"/>
    </source>
</evidence>
<proteinExistence type="predicted"/>
<feature type="transmembrane region" description="Helical" evidence="8">
    <location>
        <begin position="107"/>
        <end position="128"/>
    </location>
</feature>
<evidence type="ECO:0000256" key="5">
    <source>
        <dbReference type="ARBA" id="ARBA00022692"/>
    </source>
</evidence>
<keyword evidence="3" id="KW-0328">Glycosyltransferase</keyword>
<evidence type="ECO:0000259" key="9">
    <source>
        <dbReference type="Pfam" id="PF13231"/>
    </source>
</evidence>
<feature type="transmembrane region" description="Helical" evidence="8">
    <location>
        <begin position="175"/>
        <end position="192"/>
    </location>
</feature>
<evidence type="ECO:0000256" key="2">
    <source>
        <dbReference type="ARBA" id="ARBA00022475"/>
    </source>
</evidence>
<comment type="caution">
    <text evidence="10">The sequence shown here is derived from an EMBL/GenBank/DDBJ whole genome shotgun (WGS) entry which is preliminary data.</text>
</comment>
<keyword evidence="2" id="KW-1003">Cell membrane</keyword>
<keyword evidence="4 10" id="KW-0808">Transferase</keyword>
<reference evidence="11" key="1">
    <citation type="submission" date="2018-11" db="EMBL/GenBank/DDBJ databases">
        <title>Chitinophaga lutea sp.nov., isolate from arsenic contaminated soil.</title>
        <authorList>
            <person name="Zong Y."/>
        </authorList>
    </citation>
    <scope>NUCLEOTIDE SEQUENCE [LARGE SCALE GENOMIC DNA]</scope>
    <source>
        <strain evidence="11">YLT18</strain>
    </source>
</reference>
<dbReference type="Proteomes" id="UP000279089">
    <property type="component" value="Unassembled WGS sequence"/>
</dbReference>
<feature type="domain" description="Glycosyltransferase RgtA/B/C/D-like" evidence="9">
    <location>
        <begin position="62"/>
        <end position="219"/>
    </location>
</feature>
<evidence type="ECO:0000313" key="10">
    <source>
        <dbReference type="EMBL" id="RPD38081.1"/>
    </source>
</evidence>
<dbReference type="GO" id="GO:0009103">
    <property type="term" value="P:lipopolysaccharide biosynthetic process"/>
    <property type="evidence" value="ECO:0007669"/>
    <property type="project" value="UniProtKB-ARBA"/>
</dbReference>
<dbReference type="PANTHER" id="PTHR33908:SF11">
    <property type="entry name" value="MEMBRANE PROTEIN"/>
    <property type="match status" value="1"/>
</dbReference>
<dbReference type="RefSeq" id="WP_120519286.1">
    <property type="nucleotide sequence ID" value="NZ_QXZY01000017.1"/>
</dbReference>
<evidence type="ECO:0000256" key="3">
    <source>
        <dbReference type="ARBA" id="ARBA00022676"/>
    </source>
</evidence>
<dbReference type="GO" id="GO:0005886">
    <property type="term" value="C:plasma membrane"/>
    <property type="evidence" value="ECO:0007669"/>
    <property type="project" value="UniProtKB-SubCell"/>
</dbReference>
<evidence type="ECO:0000256" key="4">
    <source>
        <dbReference type="ARBA" id="ARBA00022679"/>
    </source>
</evidence>
<comment type="subcellular location">
    <subcellularLocation>
        <location evidence="1">Cell membrane</location>
        <topology evidence="1">Multi-pass membrane protein</topology>
    </subcellularLocation>
</comment>
<dbReference type="PANTHER" id="PTHR33908">
    <property type="entry name" value="MANNOSYLTRANSFERASE YKCB-RELATED"/>
    <property type="match status" value="1"/>
</dbReference>
<feature type="transmembrane region" description="Helical" evidence="8">
    <location>
        <begin position="68"/>
        <end position="95"/>
    </location>
</feature>
<dbReference type="OrthoDB" id="9178203at2"/>
<keyword evidence="7 8" id="KW-0472">Membrane</keyword>
<feature type="transmembrane region" description="Helical" evidence="8">
    <location>
        <begin position="269"/>
        <end position="290"/>
    </location>
</feature>
<gene>
    <name evidence="10" type="ORF">EG028_26555</name>
</gene>
<dbReference type="InterPro" id="IPR050297">
    <property type="entry name" value="LipidA_mod_glycosyltrf_83"/>
</dbReference>
<name>A0A3N4M4N4_9BACT</name>
<feature type="transmembrane region" description="Helical" evidence="8">
    <location>
        <begin position="12"/>
        <end position="30"/>
    </location>
</feature>
<keyword evidence="11" id="KW-1185">Reference proteome</keyword>
<dbReference type="EMBL" id="RMBX01000018">
    <property type="protein sequence ID" value="RPD38081.1"/>
    <property type="molecule type" value="Genomic_DNA"/>
</dbReference>